<feature type="region of interest" description="Disordered" evidence="13">
    <location>
        <begin position="673"/>
        <end position="742"/>
    </location>
</feature>
<dbReference type="FunFam" id="3.30.40.10:FF:000317">
    <property type="entry name" value="transcription initiation factor TFIID subunit 3"/>
    <property type="match status" value="1"/>
</dbReference>
<dbReference type="SMART" id="SM00249">
    <property type="entry name" value="PHD"/>
    <property type="match status" value="1"/>
</dbReference>
<evidence type="ECO:0000259" key="14">
    <source>
        <dbReference type="PROSITE" id="PS50016"/>
    </source>
</evidence>
<keyword evidence="4" id="KW-0862">Zinc</keyword>
<feature type="compositionally biased region" description="Basic residues" evidence="13">
    <location>
        <begin position="690"/>
        <end position="701"/>
    </location>
</feature>
<dbReference type="InterPro" id="IPR011011">
    <property type="entry name" value="Znf_FYVE_PHD"/>
</dbReference>
<feature type="compositionally biased region" description="Acidic residues" evidence="13">
    <location>
        <begin position="158"/>
        <end position="171"/>
    </location>
</feature>
<dbReference type="GO" id="GO:0002039">
    <property type="term" value="F:p53 binding"/>
    <property type="evidence" value="ECO:0007669"/>
    <property type="project" value="TreeGrafter"/>
</dbReference>
<dbReference type="AlphaFoldDB" id="A0A9Q0XU25"/>
<evidence type="ECO:0000256" key="3">
    <source>
        <dbReference type="ARBA" id="ARBA00022771"/>
    </source>
</evidence>
<dbReference type="Pfam" id="PF00628">
    <property type="entry name" value="PHD"/>
    <property type="match status" value="1"/>
</dbReference>
<dbReference type="CDD" id="cd15522">
    <property type="entry name" value="PHD_TAF3"/>
    <property type="match status" value="1"/>
</dbReference>
<dbReference type="InterPro" id="IPR006565">
    <property type="entry name" value="BTP"/>
</dbReference>
<feature type="region of interest" description="Disordered" evidence="13">
    <location>
        <begin position="443"/>
        <end position="470"/>
    </location>
</feature>
<feature type="region of interest" description="Disordered" evidence="13">
    <location>
        <begin position="131"/>
        <end position="381"/>
    </location>
</feature>
<evidence type="ECO:0000256" key="7">
    <source>
        <dbReference type="ARBA" id="ARBA00023242"/>
    </source>
</evidence>
<dbReference type="GO" id="GO:0045944">
    <property type="term" value="P:positive regulation of transcription by RNA polymerase II"/>
    <property type="evidence" value="ECO:0007669"/>
    <property type="project" value="TreeGrafter"/>
</dbReference>
<dbReference type="PROSITE" id="PS01359">
    <property type="entry name" value="ZF_PHD_1"/>
    <property type="match status" value="1"/>
</dbReference>
<keyword evidence="7" id="KW-0539">Nucleus</keyword>
<evidence type="ECO:0000313" key="15">
    <source>
        <dbReference type="EMBL" id="KAJ7329272.1"/>
    </source>
</evidence>
<dbReference type="PANTHER" id="PTHR46452">
    <property type="entry name" value="TRANSCRIPTION INITIATION FACTOR TFIID SUBUNIT 3"/>
    <property type="match status" value="1"/>
</dbReference>
<dbReference type="InterPro" id="IPR019786">
    <property type="entry name" value="Zinc_finger_PHD-type_CS"/>
</dbReference>
<dbReference type="SMART" id="SM00576">
    <property type="entry name" value="BTP"/>
    <property type="match status" value="1"/>
</dbReference>
<reference evidence="15" key="1">
    <citation type="journal article" date="2023" name="DNA Res.">
        <title>Chromosome-level genome assembly of Phrynocephalus forsythii using third-generation DNA sequencing and Hi-C analysis.</title>
        <authorList>
            <person name="Qi Y."/>
            <person name="Zhao W."/>
            <person name="Zhao Y."/>
            <person name="Niu C."/>
            <person name="Cao S."/>
            <person name="Zhang Y."/>
        </authorList>
    </citation>
    <scope>NUCLEOTIDE SEQUENCE</scope>
    <source>
        <tissue evidence="15">Muscle</tissue>
    </source>
</reference>
<evidence type="ECO:0000256" key="8">
    <source>
        <dbReference type="ARBA" id="ARBA00057922"/>
    </source>
</evidence>
<feature type="compositionally biased region" description="Pro residues" evidence="13">
    <location>
        <begin position="782"/>
        <end position="797"/>
    </location>
</feature>
<feature type="region of interest" description="Disordered" evidence="13">
    <location>
        <begin position="487"/>
        <end position="654"/>
    </location>
</feature>
<dbReference type="Gene3D" id="1.10.20.10">
    <property type="entry name" value="Histone, subunit A"/>
    <property type="match status" value="1"/>
</dbReference>
<dbReference type="GO" id="GO:0005669">
    <property type="term" value="C:transcription factor TFIID complex"/>
    <property type="evidence" value="ECO:0007669"/>
    <property type="project" value="TreeGrafter"/>
</dbReference>
<keyword evidence="16" id="KW-1185">Reference proteome</keyword>
<dbReference type="InterPro" id="IPR009072">
    <property type="entry name" value="Histone-fold"/>
</dbReference>
<evidence type="ECO:0000256" key="6">
    <source>
        <dbReference type="ARBA" id="ARBA00023163"/>
    </source>
</evidence>
<dbReference type="Gene3D" id="3.30.40.10">
    <property type="entry name" value="Zinc/RING finger domain, C3HC4 (zinc finger)"/>
    <property type="match status" value="1"/>
</dbReference>
<organism evidence="15 16">
    <name type="scientific">Phrynocephalus forsythii</name>
    <dbReference type="NCBI Taxonomy" id="171643"/>
    <lineage>
        <taxon>Eukaryota</taxon>
        <taxon>Metazoa</taxon>
        <taxon>Chordata</taxon>
        <taxon>Craniata</taxon>
        <taxon>Vertebrata</taxon>
        <taxon>Euteleostomi</taxon>
        <taxon>Lepidosauria</taxon>
        <taxon>Squamata</taxon>
        <taxon>Bifurcata</taxon>
        <taxon>Unidentata</taxon>
        <taxon>Episquamata</taxon>
        <taxon>Toxicofera</taxon>
        <taxon>Iguania</taxon>
        <taxon>Acrodonta</taxon>
        <taxon>Agamidae</taxon>
        <taxon>Agaminae</taxon>
        <taxon>Phrynocephalus</taxon>
    </lineage>
</organism>
<accession>A0A9Q0XU25</accession>
<evidence type="ECO:0000256" key="5">
    <source>
        <dbReference type="ARBA" id="ARBA00023015"/>
    </source>
</evidence>
<evidence type="ECO:0000256" key="11">
    <source>
        <dbReference type="ARBA" id="ARBA00076309"/>
    </source>
</evidence>
<keyword evidence="3 12" id="KW-0863">Zinc-finger</keyword>
<feature type="compositionally biased region" description="Low complexity" evidence="13">
    <location>
        <begin position="644"/>
        <end position="654"/>
    </location>
</feature>
<evidence type="ECO:0000256" key="2">
    <source>
        <dbReference type="ARBA" id="ARBA00022723"/>
    </source>
</evidence>
<sequence length="918" mass="101586">MCESYSRWLLRVSVAQVCQALGWDSVQLSACDLLTDVLQRYLHALGRGCRRYCELYGRTDPILEDVGEAFKLMGVNLHELEDYILNIEPVTFAHQIPSFPVTKNNVLQFPQPGSKDAEERKEYIPDYLPPIVSSQEEEEEEQVPTDGGTSAEAMQVPLEEEGEMEEDEAINDENYLSKRPLASPEVEEMPVAKRPKLANIKGEATEGMAEPREPLSSINAQKVPPMLSPVCVQDSAELVPPSPEPPILAPIAKSQLPISKPLEPRALTPKAKVKTSSSGQKSKTPKTPKVSPSPAIMGSPIHSPKTGTKEKKSPGRAKSPRSPKSPKVPAHVPQVPVKQEMPSRTPLAALSEKMGKENIQVKQGPPPAEPGKPNSENPAKKVAVVDKTIDDSIDAVIARACAERDPDPFEFSSGAESEGDIFTSPKRLSVSETPVPKALVSVTSSTNKMGHPPVPPSGGTSSSDISWTMDDSIDEVIRKASMGTPANVPANFPYFSSPSASPPTPEPLLKVYEEKTKPASSVEVKKKLKKELKTKMKKKEKQKDKEKNKEKSKEKNKDKEGGKDTKFPWKDLLRDDDLDPYKFKMKDFDDEPKGKVKGGSSKKEREKHKDKKKDKEKGKKDKEKRDKEKVKEKKEKNKASSASLLLPPRDLPLPLFSTSAALKLPSLLAPLSSVLPEKLFEEKEKPKEKKKDKKEKKKKKEREKEKEKKEKEKEKKEREKKEKEKEKHKHEKQIKVEPVVPAPSPVIPRLTLKVGAGQDKIVISKVVSTPEAKPSALLARPKTPPPPPAPAPAPVHVNPPLPPPSVLPPLPVITVSPPPSPAISTLGGSKAPVRSVVTETVSNYVIRDEWGNKIWICPGCEKPDDGSPMIGCDDCDDWYHWPCVGIKAAPPEEMQWFCSRCANKKKDKKHKKWKHKAH</sequence>
<feature type="compositionally biased region" description="Basic and acidic residues" evidence="13">
    <location>
        <begin position="613"/>
        <end position="638"/>
    </location>
</feature>
<comment type="caution">
    <text evidence="15">The sequence shown here is derived from an EMBL/GenBank/DDBJ whole genome shotgun (WGS) entry which is preliminary data.</text>
</comment>
<dbReference type="OrthoDB" id="436852at2759"/>
<dbReference type="GO" id="GO:0046982">
    <property type="term" value="F:protein heterodimerization activity"/>
    <property type="evidence" value="ECO:0007669"/>
    <property type="project" value="InterPro"/>
</dbReference>
<feature type="compositionally biased region" description="Low complexity" evidence="13">
    <location>
        <begin position="489"/>
        <end position="499"/>
    </location>
</feature>
<comment type="function">
    <text evidence="8">The TFIID basal transcription factor complex plays a major role in the initiation of RNA polymerase II (Pol II)-dependent transcription. TFIID recognizes and binds promoters with or without a TATA box via its subunit TBP, a TATA-box-binding protein, and promotes assembly of the pre-initiation complex (PIC). The TFIID complex consists of TBP and TBP-associated factors (TAFs), including TAF1, TAF2, TAF3, TAF4, TAF5, TAF6, TAF7, TAF8, TAF9, TAF10, TAF11, TAF12 and TAF13. The TFIID complex structure can be divided into 3 modules TFIID-A, TFIID-B, and TFIID-C. TAF3 forms the TFIID-A module together with TAF5 and TBP. Required in complex with TBPL2 for the differentiation of myoblasts into myocytes. The TAF3-TBPL2 complex replaces TFIID at specific promoters at an early stage in the differentiation process.</text>
</comment>
<dbReference type="FunFam" id="1.10.20.10:FF:000056">
    <property type="entry name" value="Transcription initiation factor TFIID subunit 3"/>
    <property type="match status" value="1"/>
</dbReference>
<dbReference type="PANTHER" id="PTHR46452:SF1">
    <property type="entry name" value="TRANSCRIPTION INITIATION FACTOR TFIID SUBUNIT 3"/>
    <property type="match status" value="1"/>
</dbReference>
<keyword evidence="2" id="KW-0479">Metal-binding</keyword>
<name>A0A9Q0XU25_9SAUR</name>
<dbReference type="GO" id="GO:0000122">
    <property type="term" value="P:negative regulation of transcription by RNA polymerase II"/>
    <property type="evidence" value="ECO:0007669"/>
    <property type="project" value="UniProtKB-ARBA"/>
</dbReference>
<evidence type="ECO:0000313" key="16">
    <source>
        <dbReference type="Proteomes" id="UP001142489"/>
    </source>
</evidence>
<evidence type="ECO:0000256" key="12">
    <source>
        <dbReference type="PROSITE-ProRule" id="PRU00146"/>
    </source>
</evidence>
<dbReference type="EMBL" id="JAPFRF010000006">
    <property type="protein sequence ID" value="KAJ7329272.1"/>
    <property type="molecule type" value="Genomic_DNA"/>
</dbReference>
<feature type="compositionally biased region" description="Low complexity" evidence="13">
    <location>
        <begin position="281"/>
        <end position="294"/>
    </location>
</feature>
<dbReference type="Proteomes" id="UP001142489">
    <property type="component" value="Unassembled WGS sequence"/>
</dbReference>
<dbReference type="Pfam" id="PF07524">
    <property type="entry name" value="Bromo_TP"/>
    <property type="match status" value="1"/>
</dbReference>
<feature type="region of interest" description="Disordered" evidence="13">
    <location>
        <begin position="770"/>
        <end position="797"/>
    </location>
</feature>
<gene>
    <name evidence="15" type="ORF">JRQ81_015446</name>
</gene>
<evidence type="ECO:0000256" key="4">
    <source>
        <dbReference type="ARBA" id="ARBA00022833"/>
    </source>
</evidence>
<dbReference type="InterPro" id="IPR019787">
    <property type="entry name" value="Znf_PHD-finger"/>
</dbReference>
<dbReference type="PROSITE" id="PS50016">
    <property type="entry name" value="ZF_PHD_2"/>
    <property type="match status" value="1"/>
</dbReference>
<protein>
    <recommendedName>
        <fullName evidence="10">Transcription initiation factor TFIID subunit 3</fullName>
    </recommendedName>
    <alternativeName>
        <fullName evidence="11">TBP-associated factor 3</fullName>
    </alternativeName>
</protein>
<feature type="domain" description="PHD-type" evidence="14">
    <location>
        <begin position="854"/>
        <end position="904"/>
    </location>
</feature>
<evidence type="ECO:0000256" key="1">
    <source>
        <dbReference type="ARBA" id="ARBA00004123"/>
    </source>
</evidence>
<comment type="similarity">
    <text evidence="9">Belongs to the TAF3 family.</text>
</comment>
<feature type="compositionally biased region" description="Basic and acidic residues" evidence="13">
    <location>
        <begin position="678"/>
        <end position="689"/>
    </location>
</feature>
<dbReference type="GO" id="GO:0140416">
    <property type="term" value="F:transcription regulator inhibitor activity"/>
    <property type="evidence" value="ECO:0007669"/>
    <property type="project" value="UniProtKB-ARBA"/>
</dbReference>
<feature type="region of interest" description="Disordered" evidence="13">
    <location>
        <begin position="408"/>
        <end position="429"/>
    </location>
</feature>
<dbReference type="InterPro" id="IPR001965">
    <property type="entry name" value="Znf_PHD"/>
</dbReference>
<comment type="subcellular location">
    <subcellularLocation>
        <location evidence="1">Nucleus</location>
    </subcellularLocation>
</comment>
<evidence type="ECO:0000256" key="9">
    <source>
        <dbReference type="ARBA" id="ARBA00060873"/>
    </source>
</evidence>
<proteinExistence type="inferred from homology"/>
<evidence type="ECO:0000256" key="10">
    <source>
        <dbReference type="ARBA" id="ARBA00068909"/>
    </source>
</evidence>
<dbReference type="CDD" id="cd22916">
    <property type="entry name" value="HFD_TAF3"/>
    <property type="match status" value="1"/>
</dbReference>
<keyword evidence="6" id="KW-0804">Transcription</keyword>
<dbReference type="SUPFAM" id="SSF57903">
    <property type="entry name" value="FYVE/PHD zinc finger"/>
    <property type="match status" value="1"/>
</dbReference>
<feature type="compositionally biased region" description="Basic and acidic residues" evidence="13">
    <location>
        <begin position="541"/>
        <end position="594"/>
    </location>
</feature>
<keyword evidence="5" id="KW-0805">Transcription regulation</keyword>
<dbReference type="InterPro" id="IPR013083">
    <property type="entry name" value="Znf_RING/FYVE/PHD"/>
</dbReference>
<dbReference type="GO" id="GO:0008270">
    <property type="term" value="F:zinc ion binding"/>
    <property type="evidence" value="ECO:0007669"/>
    <property type="project" value="UniProtKB-KW"/>
</dbReference>
<dbReference type="GO" id="GO:0006366">
    <property type="term" value="P:transcription by RNA polymerase II"/>
    <property type="evidence" value="ECO:0007669"/>
    <property type="project" value="UniProtKB-ARBA"/>
</dbReference>
<feature type="compositionally biased region" description="Basic and acidic residues" evidence="13">
    <location>
        <begin position="702"/>
        <end position="725"/>
    </location>
</feature>
<feature type="compositionally biased region" description="Basic residues" evidence="13">
    <location>
        <begin position="526"/>
        <end position="540"/>
    </location>
</feature>
<dbReference type="GO" id="GO:1901797">
    <property type="term" value="P:negative regulation of signal transduction by p53 class mediator"/>
    <property type="evidence" value="ECO:0007669"/>
    <property type="project" value="UniProtKB-ARBA"/>
</dbReference>
<evidence type="ECO:0000256" key="13">
    <source>
        <dbReference type="SAM" id="MobiDB-lite"/>
    </source>
</evidence>